<accession>A0A9D4G9B8</accession>
<feature type="non-terminal residue" evidence="1">
    <location>
        <position position="1"/>
    </location>
</feature>
<sequence>SEHNVRQQVQGYEPMLCQPHAGRVTYRVPPSSHQSSGVSPLISEHPLDGVAAVLIRHCSSVMAA</sequence>
<dbReference type="Proteomes" id="UP000828390">
    <property type="component" value="Unassembled WGS sequence"/>
</dbReference>
<gene>
    <name evidence="1" type="ORF">DPMN_141362</name>
</gene>
<evidence type="ECO:0000313" key="2">
    <source>
        <dbReference type="Proteomes" id="UP000828390"/>
    </source>
</evidence>
<comment type="caution">
    <text evidence="1">The sequence shown here is derived from an EMBL/GenBank/DDBJ whole genome shotgun (WGS) entry which is preliminary data.</text>
</comment>
<dbReference type="EMBL" id="JAIWYP010000006">
    <property type="protein sequence ID" value="KAH3812919.1"/>
    <property type="molecule type" value="Genomic_DNA"/>
</dbReference>
<keyword evidence="2" id="KW-1185">Reference proteome</keyword>
<dbReference type="AlphaFoldDB" id="A0A9D4G9B8"/>
<protein>
    <submittedName>
        <fullName evidence="1">Uncharacterized protein</fullName>
    </submittedName>
</protein>
<reference evidence="1" key="2">
    <citation type="submission" date="2020-11" db="EMBL/GenBank/DDBJ databases">
        <authorList>
            <person name="McCartney M.A."/>
            <person name="Auch B."/>
            <person name="Kono T."/>
            <person name="Mallez S."/>
            <person name="Becker A."/>
            <person name="Gohl D.M."/>
            <person name="Silverstein K.A.T."/>
            <person name="Koren S."/>
            <person name="Bechman K.B."/>
            <person name="Herman A."/>
            <person name="Abrahante J.E."/>
            <person name="Garbe J."/>
        </authorList>
    </citation>
    <scope>NUCLEOTIDE SEQUENCE</scope>
    <source>
        <strain evidence="1">Duluth1</strain>
        <tissue evidence="1">Whole animal</tissue>
    </source>
</reference>
<evidence type="ECO:0000313" key="1">
    <source>
        <dbReference type="EMBL" id="KAH3812919.1"/>
    </source>
</evidence>
<reference evidence="1" key="1">
    <citation type="journal article" date="2019" name="bioRxiv">
        <title>The Genome of the Zebra Mussel, Dreissena polymorpha: A Resource for Invasive Species Research.</title>
        <authorList>
            <person name="McCartney M.A."/>
            <person name="Auch B."/>
            <person name="Kono T."/>
            <person name="Mallez S."/>
            <person name="Zhang Y."/>
            <person name="Obille A."/>
            <person name="Becker A."/>
            <person name="Abrahante J.E."/>
            <person name="Garbe J."/>
            <person name="Badalamenti J.P."/>
            <person name="Herman A."/>
            <person name="Mangelson H."/>
            <person name="Liachko I."/>
            <person name="Sullivan S."/>
            <person name="Sone E.D."/>
            <person name="Koren S."/>
            <person name="Silverstein K.A.T."/>
            <person name="Beckman K.B."/>
            <person name="Gohl D.M."/>
        </authorList>
    </citation>
    <scope>NUCLEOTIDE SEQUENCE</scope>
    <source>
        <strain evidence="1">Duluth1</strain>
        <tissue evidence="1">Whole animal</tissue>
    </source>
</reference>
<name>A0A9D4G9B8_DREPO</name>
<organism evidence="1 2">
    <name type="scientific">Dreissena polymorpha</name>
    <name type="common">Zebra mussel</name>
    <name type="synonym">Mytilus polymorpha</name>
    <dbReference type="NCBI Taxonomy" id="45954"/>
    <lineage>
        <taxon>Eukaryota</taxon>
        <taxon>Metazoa</taxon>
        <taxon>Spiralia</taxon>
        <taxon>Lophotrochozoa</taxon>
        <taxon>Mollusca</taxon>
        <taxon>Bivalvia</taxon>
        <taxon>Autobranchia</taxon>
        <taxon>Heteroconchia</taxon>
        <taxon>Euheterodonta</taxon>
        <taxon>Imparidentia</taxon>
        <taxon>Neoheterodontei</taxon>
        <taxon>Myida</taxon>
        <taxon>Dreissenoidea</taxon>
        <taxon>Dreissenidae</taxon>
        <taxon>Dreissena</taxon>
    </lineage>
</organism>
<proteinExistence type="predicted"/>